<dbReference type="GO" id="GO:0004721">
    <property type="term" value="F:phosphoprotein phosphatase activity"/>
    <property type="evidence" value="ECO:0007669"/>
    <property type="project" value="TreeGrafter"/>
</dbReference>
<dbReference type="EMBL" id="VSSQ01033018">
    <property type="protein sequence ID" value="MPM84486.1"/>
    <property type="molecule type" value="Genomic_DNA"/>
</dbReference>
<dbReference type="PROSITE" id="PS50109">
    <property type="entry name" value="HIS_KIN"/>
    <property type="match status" value="1"/>
</dbReference>
<dbReference type="GO" id="GO:0005886">
    <property type="term" value="C:plasma membrane"/>
    <property type="evidence" value="ECO:0007669"/>
    <property type="project" value="TreeGrafter"/>
</dbReference>
<feature type="domain" description="Histidine kinase" evidence="8">
    <location>
        <begin position="21"/>
        <end position="237"/>
    </location>
</feature>
<evidence type="ECO:0000256" key="3">
    <source>
        <dbReference type="ARBA" id="ARBA00022553"/>
    </source>
</evidence>
<dbReference type="InterPro" id="IPR050351">
    <property type="entry name" value="BphY/WalK/GraS-like"/>
</dbReference>
<evidence type="ECO:0000256" key="1">
    <source>
        <dbReference type="ARBA" id="ARBA00000085"/>
    </source>
</evidence>
<dbReference type="InterPro" id="IPR036890">
    <property type="entry name" value="HATPase_C_sf"/>
</dbReference>
<dbReference type="PANTHER" id="PTHR45453:SF1">
    <property type="entry name" value="PHOSPHATE REGULON SENSOR PROTEIN PHOR"/>
    <property type="match status" value="1"/>
</dbReference>
<organism evidence="9">
    <name type="scientific">bioreactor metagenome</name>
    <dbReference type="NCBI Taxonomy" id="1076179"/>
    <lineage>
        <taxon>unclassified sequences</taxon>
        <taxon>metagenomes</taxon>
        <taxon>ecological metagenomes</taxon>
    </lineage>
</organism>
<evidence type="ECO:0000259" key="8">
    <source>
        <dbReference type="PROSITE" id="PS50109"/>
    </source>
</evidence>
<dbReference type="SUPFAM" id="SSF55874">
    <property type="entry name" value="ATPase domain of HSP90 chaperone/DNA topoisomerase II/histidine kinase"/>
    <property type="match status" value="1"/>
</dbReference>
<proteinExistence type="predicted"/>
<sequence length="240" mass="26606">MLSDITIRRNAVKVRQEFFSNASHELKTPITSIGGFAELLCNSTQLTETQKEEFARRILKETGRMQNLINDIIMISRLEAGDIVFSREVLDLAEVVRNVAADAKPMAEQRGITMTCMAQQSVLSASHREMQELVGNLVQNAVRYSEEGGFVDIELTAGQGGTVLKVHNTGSYIEPRYRERIFERFYRIDKGRSKAMGGTGLGLAIVKHVAGQYHATVEVQSDPDTGTTFIVSFPPAVPLE</sequence>
<comment type="caution">
    <text evidence="9">The sequence shown here is derived from an EMBL/GenBank/DDBJ whole genome shotgun (WGS) entry which is preliminary data.</text>
</comment>
<name>A0A645D532_9ZZZZ</name>
<dbReference type="EC" id="2.7.13.3" evidence="2"/>
<dbReference type="Gene3D" id="3.30.565.10">
    <property type="entry name" value="Histidine kinase-like ATPase, C-terminal domain"/>
    <property type="match status" value="1"/>
</dbReference>
<dbReference type="PRINTS" id="PR00344">
    <property type="entry name" value="BCTRLSENSOR"/>
</dbReference>
<comment type="catalytic activity">
    <reaction evidence="1">
        <text>ATP + protein L-histidine = ADP + protein N-phospho-L-histidine.</text>
        <dbReference type="EC" id="2.7.13.3"/>
    </reaction>
</comment>
<dbReference type="GO" id="GO:0016036">
    <property type="term" value="P:cellular response to phosphate starvation"/>
    <property type="evidence" value="ECO:0007669"/>
    <property type="project" value="TreeGrafter"/>
</dbReference>
<dbReference type="CDD" id="cd00082">
    <property type="entry name" value="HisKA"/>
    <property type="match status" value="1"/>
</dbReference>
<dbReference type="InterPro" id="IPR005467">
    <property type="entry name" value="His_kinase_dom"/>
</dbReference>
<accession>A0A645D532</accession>
<dbReference type="CDD" id="cd00075">
    <property type="entry name" value="HATPase"/>
    <property type="match status" value="1"/>
</dbReference>
<evidence type="ECO:0000256" key="4">
    <source>
        <dbReference type="ARBA" id="ARBA00022679"/>
    </source>
</evidence>
<evidence type="ECO:0000256" key="6">
    <source>
        <dbReference type="ARBA" id="ARBA00023012"/>
    </source>
</evidence>
<dbReference type="SMART" id="SM00388">
    <property type="entry name" value="HisKA"/>
    <property type="match status" value="1"/>
</dbReference>
<reference evidence="9" key="1">
    <citation type="submission" date="2019-08" db="EMBL/GenBank/DDBJ databases">
        <authorList>
            <person name="Kucharzyk K."/>
            <person name="Murdoch R.W."/>
            <person name="Higgins S."/>
            <person name="Loffler F."/>
        </authorList>
    </citation>
    <scope>NUCLEOTIDE SEQUENCE</scope>
</reference>
<evidence type="ECO:0000256" key="5">
    <source>
        <dbReference type="ARBA" id="ARBA00022777"/>
    </source>
</evidence>
<keyword evidence="4 9" id="KW-0808">Transferase</keyword>
<dbReference type="Gene3D" id="1.10.287.130">
    <property type="match status" value="1"/>
</dbReference>
<protein>
    <recommendedName>
        <fullName evidence="2">histidine kinase</fullName>
        <ecNumber evidence="2">2.7.13.3</ecNumber>
    </recommendedName>
</protein>
<evidence type="ECO:0000313" key="9">
    <source>
        <dbReference type="EMBL" id="MPM84486.1"/>
    </source>
</evidence>
<dbReference type="InterPro" id="IPR036097">
    <property type="entry name" value="HisK_dim/P_sf"/>
</dbReference>
<gene>
    <name evidence="9" type="primary">phoR_32</name>
    <name evidence="9" type="ORF">SDC9_131558</name>
</gene>
<dbReference type="PANTHER" id="PTHR45453">
    <property type="entry name" value="PHOSPHATE REGULON SENSOR PROTEIN PHOR"/>
    <property type="match status" value="1"/>
</dbReference>
<keyword evidence="6" id="KW-0902">Two-component regulatory system</keyword>
<dbReference type="GO" id="GO:0000155">
    <property type="term" value="F:phosphorelay sensor kinase activity"/>
    <property type="evidence" value="ECO:0007669"/>
    <property type="project" value="InterPro"/>
</dbReference>
<dbReference type="SUPFAM" id="SSF47384">
    <property type="entry name" value="Homodimeric domain of signal transducing histidine kinase"/>
    <property type="match status" value="1"/>
</dbReference>
<keyword evidence="5" id="KW-0418">Kinase</keyword>
<evidence type="ECO:0000256" key="2">
    <source>
        <dbReference type="ARBA" id="ARBA00012438"/>
    </source>
</evidence>
<keyword evidence="3" id="KW-0597">Phosphoprotein</keyword>
<dbReference type="InterPro" id="IPR004358">
    <property type="entry name" value="Sig_transdc_His_kin-like_C"/>
</dbReference>
<dbReference type="InterPro" id="IPR003661">
    <property type="entry name" value="HisK_dim/P_dom"/>
</dbReference>
<dbReference type="Pfam" id="PF00512">
    <property type="entry name" value="HisKA"/>
    <property type="match status" value="1"/>
</dbReference>
<dbReference type="FunFam" id="1.10.287.130:FF:000001">
    <property type="entry name" value="Two-component sensor histidine kinase"/>
    <property type="match status" value="1"/>
</dbReference>
<dbReference type="AlphaFoldDB" id="A0A645D532"/>
<dbReference type="InterPro" id="IPR003594">
    <property type="entry name" value="HATPase_dom"/>
</dbReference>
<dbReference type="Pfam" id="PF02518">
    <property type="entry name" value="HATPase_c"/>
    <property type="match status" value="1"/>
</dbReference>
<dbReference type="SMART" id="SM00387">
    <property type="entry name" value="HATPase_c"/>
    <property type="match status" value="1"/>
</dbReference>
<evidence type="ECO:0000256" key="7">
    <source>
        <dbReference type="ARBA" id="ARBA00023136"/>
    </source>
</evidence>
<dbReference type="FunFam" id="3.30.565.10:FF:000006">
    <property type="entry name" value="Sensor histidine kinase WalK"/>
    <property type="match status" value="1"/>
</dbReference>
<keyword evidence="7" id="KW-0472">Membrane</keyword>